<accession>O29301</accession>
<feature type="transmembrane region" description="Helical" evidence="9">
    <location>
        <begin position="171"/>
        <end position="191"/>
    </location>
</feature>
<sequence>MAGMISAVFTAIFLSFFASAVILNYKLGRMLNLTFASLFTLGAYLYLAVEELSVLASLLAGFLVGAILSKLTERLSVGEATVVSLGFAIAIEELLRILFRSAYYQIVEASYLEFYGETLEIHEILNAAVLSSLLVVFGLILNSRRGLELKFMEEDWELAEIYGVRTERIRLIAVSLSSALVCLNGALLSPTHILHPAMGWSVMVVAVIVASLAAAAGNTFRKYAATFPIALAYSILVGWLP</sequence>
<evidence type="ECO:0000313" key="11">
    <source>
        <dbReference type="Proteomes" id="UP000002199"/>
    </source>
</evidence>
<evidence type="ECO:0000256" key="3">
    <source>
        <dbReference type="ARBA" id="ARBA00022475"/>
    </source>
</evidence>
<dbReference type="PIR" id="A69370">
    <property type="entry name" value="A69370"/>
</dbReference>
<dbReference type="Proteomes" id="UP000002199">
    <property type="component" value="Chromosome"/>
</dbReference>
<dbReference type="AlphaFoldDB" id="O29301"/>
<dbReference type="STRING" id="224325.AF_0961"/>
<keyword evidence="5" id="KW-0029">Amino-acid transport</keyword>
<dbReference type="PaxDb" id="224325-AF_0961"/>
<dbReference type="Pfam" id="PF02653">
    <property type="entry name" value="BPD_transp_2"/>
    <property type="match status" value="1"/>
</dbReference>
<dbReference type="InterPro" id="IPR001851">
    <property type="entry name" value="ABC_transp_permease"/>
</dbReference>
<keyword evidence="4 9" id="KW-0812">Transmembrane</keyword>
<keyword evidence="11" id="KW-1185">Reference proteome</keyword>
<dbReference type="eggNOG" id="arCOG01271">
    <property type="taxonomic scope" value="Archaea"/>
</dbReference>
<feature type="transmembrane region" description="Helical" evidence="9">
    <location>
        <begin position="223"/>
        <end position="240"/>
    </location>
</feature>
<name>O29301_ARCFU</name>
<comment type="similarity">
    <text evidence="8">Belongs to the binding-protein-dependent transport system permease family. LivHM subfamily.</text>
</comment>
<dbReference type="HOGENOM" id="CLU_1202589_0_0_2"/>
<evidence type="ECO:0000313" key="10">
    <source>
        <dbReference type="EMBL" id="AAB90282.1"/>
    </source>
</evidence>
<dbReference type="EMBL" id="AE000782">
    <property type="protein sequence ID" value="AAB90282.1"/>
    <property type="molecule type" value="Genomic_DNA"/>
</dbReference>
<dbReference type="InterPro" id="IPR052157">
    <property type="entry name" value="BCAA_transport_permease"/>
</dbReference>
<keyword evidence="2" id="KW-0813">Transport</keyword>
<dbReference type="GO" id="GO:0022857">
    <property type="term" value="F:transmembrane transporter activity"/>
    <property type="evidence" value="ECO:0007669"/>
    <property type="project" value="InterPro"/>
</dbReference>
<dbReference type="PANTHER" id="PTHR11795">
    <property type="entry name" value="BRANCHED-CHAIN AMINO ACID TRANSPORT SYSTEM PERMEASE PROTEIN LIVH"/>
    <property type="match status" value="1"/>
</dbReference>
<feature type="transmembrane region" description="Helical" evidence="9">
    <location>
        <begin position="197"/>
        <end position="216"/>
    </location>
</feature>
<dbReference type="KEGG" id="afu:AF_0961"/>
<organism evidence="10 11">
    <name type="scientific">Archaeoglobus fulgidus (strain ATCC 49558 / DSM 4304 / JCM 9628 / NBRC 100126 / VC-16)</name>
    <dbReference type="NCBI Taxonomy" id="224325"/>
    <lineage>
        <taxon>Archaea</taxon>
        <taxon>Methanobacteriati</taxon>
        <taxon>Methanobacteriota</taxon>
        <taxon>Archaeoglobi</taxon>
        <taxon>Archaeoglobales</taxon>
        <taxon>Archaeoglobaceae</taxon>
        <taxon>Archaeoglobus</taxon>
    </lineage>
</organism>
<dbReference type="PhylomeDB" id="O29301"/>
<dbReference type="EnsemblBacteria" id="AAB90282">
    <property type="protein sequence ID" value="AAB90282"/>
    <property type="gene ID" value="AF_0961"/>
</dbReference>
<evidence type="ECO:0000256" key="6">
    <source>
        <dbReference type="ARBA" id="ARBA00022989"/>
    </source>
</evidence>
<reference evidence="10 11" key="1">
    <citation type="journal article" date="1997" name="Nature">
        <title>The complete genome sequence of the hyperthermophilic, sulphate-reducing archaeon Archaeoglobus fulgidus.</title>
        <authorList>
            <person name="Klenk H.P."/>
            <person name="Clayton R.A."/>
            <person name="Tomb J."/>
            <person name="White O."/>
            <person name="Nelson K.E."/>
            <person name="Ketchum K.A."/>
            <person name="Dodson R.J."/>
            <person name="Gwinn M."/>
            <person name="Hickey E.K."/>
            <person name="Peterson J.D."/>
            <person name="Richardson D.L."/>
            <person name="Kerlavage A.R."/>
            <person name="Graham D.E."/>
            <person name="Kyrpides N.C."/>
            <person name="Fleischmann R.D."/>
            <person name="Quackenbush J."/>
            <person name="Lee N.H."/>
            <person name="Sutton G.G."/>
            <person name="Gill S."/>
            <person name="Kirkness E.F."/>
            <person name="Dougherty B.A."/>
            <person name="McKenney K."/>
            <person name="Adams M.D."/>
            <person name="Loftus B."/>
            <person name="Peterson S."/>
            <person name="Reich C.I."/>
            <person name="McNeil L.K."/>
            <person name="Badger J.H."/>
            <person name="Glodek A."/>
            <person name="Zhou L."/>
            <person name="Overbeek R."/>
            <person name="Gocayne J.D."/>
            <person name="Weidman J.F."/>
            <person name="McDonald L."/>
            <person name="Utterback T."/>
            <person name="Cotton M.D."/>
            <person name="Spriggs T."/>
            <person name="Artiach P."/>
            <person name="Kaine B.P."/>
            <person name="Sykes S.M."/>
            <person name="Sadow P.W."/>
            <person name="D'Andrea K.P."/>
            <person name="Bowman C."/>
            <person name="Fujii C."/>
            <person name="Garland S.A."/>
            <person name="Mason T.M."/>
            <person name="Olsen G.J."/>
            <person name="Fraser C.M."/>
            <person name="Smith H.O."/>
            <person name="Woese C.R."/>
            <person name="Venter J.C."/>
        </authorList>
    </citation>
    <scope>NUCLEOTIDE SEQUENCE [LARGE SCALE GENOMIC DNA]</scope>
    <source>
        <strain evidence="11">ATCC 49558 / DSM 4304 / JCM 9628 / NBRC 100126 / VC-16</strain>
    </source>
</reference>
<evidence type="ECO:0000256" key="5">
    <source>
        <dbReference type="ARBA" id="ARBA00022970"/>
    </source>
</evidence>
<keyword evidence="6 9" id="KW-1133">Transmembrane helix</keyword>
<feature type="transmembrane region" description="Helical" evidence="9">
    <location>
        <begin position="80"/>
        <end position="104"/>
    </location>
</feature>
<comment type="subcellular location">
    <subcellularLocation>
        <location evidence="1">Cell membrane</location>
        <topology evidence="1">Multi-pass membrane protein</topology>
    </subcellularLocation>
</comment>
<feature type="transmembrane region" description="Helical" evidence="9">
    <location>
        <begin position="44"/>
        <end position="68"/>
    </location>
</feature>
<evidence type="ECO:0000256" key="9">
    <source>
        <dbReference type="SAM" id="Phobius"/>
    </source>
</evidence>
<keyword evidence="3" id="KW-1003">Cell membrane</keyword>
<evidence type="ECO:0000256" key="4">
    <source>
        <dbReference type="ARBA" id="ARBA00022692"/>
    </source>
</evidence>
<dbReference type="PANTHER" id="PTHR11795:SF445">
    <property type="entry name" value="AMINO ACID ABC TRANSPORTER PERMEASE PROTEIN"/>
    <property type="match status" value="1"/>
</dbReference>
<dbReference type="GO" id="GO:0005886">
    <property type="term" value="C:plasma membrane"/>
    <property type="evidence" value="ECO:0007669"/>
    <property type="project" value="UniProtKB-SubCell"/>
</dbReference>
<evidence type="ECO:0000256" key="1">
    <source>
        <dbReference type="ARBA" id="ARBA00004651"/>
    </source>
</evidence>
<protein>
    <submittedName>
        <fullName evidence="10">Branched-chain amino acid ABC transporter, permease protein (BraD-3)</fullName>
    </submittedName>
</protein>
<feature type="transmembrane region" description="Helical" evidence="9">
    <location>
        <begin position="124"/>
        <end position="142"/>
    </location>
</feature>
<evidence type="ECO:0000256" key="2">
    <source>
        <dbReference type="ARBA" id="ARBA00022448"/>
    </source>
</evidence>
<proteinExistence type="inferred from homology"/>
<gene>
    <name evidence="10" type="ordered locus">AF_0961</name>
</gene>
<dbReference type="GO" id="GO:0006865">
    <property type="term" value="P:amino acid transport"/>
    <property type="evidence" value="ECO:0007669"/>
    <property type="project" value="UniProtKB-KW"/>
</dbReference>
<keyword evidence="7 9" id="KW-0472">Membrane</keyword>
<evidence type="ECO:0000256" key="8">
    <source>
        <dbReference type="ARBA" id="ARBA00037998"/>
    </source>
</evidence>
<evidence type="ECO:0000256" key="7">
    <source>
        <dbReference type="ARBA" id="ARBA00023136"/>
    </source>
</evidence>